<name>A0ABP7RLI8_9ACTN</name>
<dbReference type="SUPFAM" id="SSF109854">
    <property type="entry name" value="DinB/YfiT-like putative metalloenzymes"/>
    <property type="match status" value="1"/>
</dbReference>
<dbReference type="Pfam" id="PF12867">
    <property type="entry name" value="DinB_2"/>
    <property type="match status" value="1"/>
</dbReference>
<evidence type="ECO:0000259" key="1">
    <source>
        <dbReference type="Pfam" id="PF12867"/>
    </source>
</evidence>
<dbReference type="InterPro" id="IPR034660">
    <property type="entry name" value="DinB/YfiT-like"/>
</dbReference>
<feature type="domain" description="DinB-like" evidence="1">
    <location>
        <begin position="15"/>
        <end position="163"/>
    </location>
</feature>
<evidence type="ECO:0000313" key="3">
    <source>
        <dbReference type="Proteomes" id="UP001500456"/>
    </source>
</evidence>
<organism evidence="2 3">
    <name type="scientific">Streptomyces plumbiresistens</name>
    <dbReference type="NCBI Taxonomy" id="511811"/>
    <lineage>
        <taxon>Bacteria</taxon>
        <taxon>Bacillati</taxon>
        <taxon>Actinomycetota</taxon>
        <taxon>Actinomycetes</taxon>
        <taxon>Kitasatosporales</taxon>
        <taxon>Streptomycetaceae</taxon>
        <taxon>Streptomyces</taxon>
    </lineage>
</organism>
<dbReference type="Proteomes" id="UP001500456">
    <property type="component" value="Unassembled WGS sequence"/>
</dbReference>
<comment type="caution">
    <text evidence="2">The sequence shown here is derived from an EMBL/GenBank/DDBJ whole genome shotgun (WGS) entry which is preliminary data.</text>
</comment>
<dbReference type="Gene3D" id="1.20.120.450">
    <property type="entry name" value="dinb family like domain"/>
    <property type="match status" value="1"/>
</dbReference>
<evidence type="ECO:0000313" key="2">
    <source>
        <dbReference type="EMBL" id="GAA3999258.1"/>
    </source>
</evidence>
<keyword evidence="3" id="KW-1185">Reference proteome</keyword>
<protein>
    <submittedName>
        <fullName evidence="2">DinB family protein</fullName>
    </submittedName>
</protein>
<reference evidence="3" key="1">
    <citation type="journal article" date="2019" name="Int. J. Syst. Evol. Microbiol.">
        <title>The Global Catalogue of Microorganisms (GCM) 10K type strain sequencing project: providing services to taxonomists for standard genome sequencing and annotation.</title>
        <authorList>
            <consortium name="The Broad Institute Genomics Platform"/>
            <consortium name="The Broad Institute Genome Sequencing Center for Infectious Disease"/>
            <person name="Wu L."/>
            <person name="Ma J."/>
        </authorList>
    </citation>
    <scope>NUCLEOTIDE SEQUENCE [LARGE SCALE GENOMIC DNA]</scope>
    <source>
        <strain evidence="3">JCM 16924</strain>
    </source>
</reference>
<accession>A0ABP7RLI8</accession>
<sequence>MVERMHAKDILIDAYSRIQEEVHAAVEGLGPDDLHARPGADANSVAWLVWHLTRVQDDHVADASGLDQVWLSQGWEKRFGLDLPRLDTGYGHSSAKVAKVRVDSADLLTGYYDAVHEQTLGYVRGLAAKDFERIVDERWDPPVTLGVRLVSVLSDDLEHVGQAAYVRGLLQSAAA</sequence>
<proteinExistence type="predicted"/>
<dbReference type="NCBIfam" id="NF047843">
    <property type="entry name" value="MST_Rv0443"/>
    <property type="match status" value="1"/>
</dbReference>
<dbReference type="InterPro" id="IPR024775">
    <property type="entry name" value="DinB-like"/>
</dbReference>
<dbReference type="EMBL" id="BAAAZX010000011">
    <property type="protein sequence ID" value="GAA3999258.1"/>
    <property type="molecule type" value="Genomic_DNA"/>
</dbReference>
<gene>
    <name evidence="2" type="ORF">GCM10022232_41160</name>
</gene>